<dbReference type="Pfam" id="PF21010">
    <property type="entry name" value="HA2_C"/>
    <property type="match status" value="1"/>
</dbReference>
<dbReference type="SMART" id="SM00382">
    <property type="entry name" value="AAA"/>
    <property type="match status" value="1"/>
</dbReference>
<evidence type="ECO:0000313" key="9">
    <source>
        <dbReference type="Proteomes" id="UP000295135"/>
    </source>
</evidence>
<accession>A0A4R3JS68</accession>
<dbReference type="InterPro" id="IPR010222">
    <property type="entry name" value="RNA_helicase_HrpA"/>
</dbReference>
<sequence>MTPKLPGPLEFPEHLPVCAKRDAIAAAIAAHQVVICCGETGSGKTTQLPKIALLAGRGATARIGMTQPRRIAARSVAGRIAEEMKSRLGDFVGYQVRFHDQVGPNTRIKLMTDGILLAETQSDPEFRAYDTIILDEAHERSLNIDFLLGYLKTLLPRRPELKLIISSATLEAERFAEYFGGATVIEVSGRTYPVELRYRPPGEVAAPTRPGVPPPQPSPASGGESGRGREEEPETDFTQALLDAVDELAREGPGDVLVFLPGEREIREAQEALRKHHPPGTEILPLYARLSVAEQERVFQSHAARRIVLATNVAETSLTVPGIRYVVDTGLARVKRYSLRNKIEQLKIEKIAQASANQRAGRCGRVAAGVCIRLYDEADFLSRPRYTTPELLRSSLAGVILRMKSLGLPEIEVFPFLDAPEPKRVRDGYQLLHELNAIDAANRLTKLGQQLAQLPLDPKIGRMLIAAHEKACLAEVLVIAAALTSQDPRERPMEQAQAADAKHQRFSDENSDFVSLLNLWRHINQLDAHRKSNKQFRDQLKREFISYLRVREWRDVHNQLSTLVKEMGWRVNEQAADHASLHQALLPGLLGNLGFLTEDNVYLGARDMKFLIHPSSGVKKKPKWLMAAEIVETRRIYARTVARIEPAWIEHAARHLLKVSYAEPHWEKRPAHVAAAMRATLYGLPVVVGRKVHYGPIDPALCREIFIRAALVEGDYDTRAPFFAHNQKLLKEIEDLAHRARNPRLIPDEQSLYDWFDARVPEGIHNGRDFEAWRREAETKSPRLLFLERAALLKERGADTAEFPRELDLSGVRFALSYKFEPGQPDDGVTLLVPLAALNQVPAERCTWLVPGLLEEKIAALIKSLPQLLRRNFVPVPEFARAAAEALEPTAAPLSEALARFLHQRTGVAVPRDAWREDALPGHLRMNFRVLDEANRILGEGRDLAALRQKLGSQASRQLQQSTSQLERDSVGRWDFGDLPEQVEVPQGPRTIAAFPALLEVDGKVELRFADSARAARERHRRGVCRLLWLSFPDLLRQTEKDLAPRLKPACLHYGLLGRDLSCEGLLRDVLYSAARACLPLDPAELRNQTAFESAAQAARPKLAEAARESARLAAECLSHAHNLNQVLARPNPAREAMADLQSQLKGLVFPHFVAVLEPQRLAHLPRYLRGIEKRLEKLAKNPARDAQNMRTLMPLLTAWQTRQRRLEAAGGSTPEMADFRWRLEELRISLFAQELKTPEPVSAKRLEKLWQEIVAGRP</sequence>
<dbReference type="PANTHER" id="PTHR18934:SF99">
    <property type="entry name" value="ATP-DEPENDENT RNA HELICASE DHX37-RELATED"/>
    <property type="match status" value="1"/>
</dbReference>
<keyword evidence="9" id="KW-1185">Reference proteome</keyword>
<dbReference type="SMART" id="SM00487">
    <property type="entry name" value="DEXDc"/>
    <property type="match status" value="1"/>
</dbReference>
<dbReference type="PROSITE" id="PS51192">
    <property type="entry name" value="HELICASE_ATP_BIND_1"/>
    <property type="match status" value="1"/>
</dbReference>
<dbReference type="FunFam" id="1.20.120.1080:FF:000005">
    <property type="entry name" value="ATP-dependent helicase HrpA"/>
    <property type="match status" value="1"/>
</dbReference>
<keyword evidence="1" id="KW-0547">Nucleotide-binding</keyword>
<dbReference type="Pfam" id="PF00271">
    <property type="entry name" value="Helicase_C"/>
    <property type="match status" value="1"/>
</dbReference>
<dbReference type="PANTHER" id="PTHR18934">
    <property type="entry name" value="ATP-DEPENDENT RNA HELICASE"/>
    <property type="match status" value="1"/>
</dbReference>
<evidence type="ECO:0000259" key="6">
    <source>
        <dbReference type="PROSITE" id="PS51192"/>
    </source>
</evidence>
<comment type="caution">
    <text evidence="8">The sequence shown here is derived from an EMBL/GenBank/DDBJ whole genome shotgun (WGS) entry which is preliminary data.</text>
</comment>
<reference evidence="8 9" key="1">
    <citation type="submission" date="2019-03" db="EMBL/GenBank/DDBJ databases">
        <title>Genomic Encyclopedia of Type Strains, Phase IV (KMG-IV): sequencing the most valuable type-strain genomes for metagenomic binning, comparative biology and taxonomic classification.</title>
        <authorList>
            <person name="Goeker M."/>
        </authorList>
    </citation>
    <scope>NUCLEOTIDE SEQUENCE [LARGE SCALE GENOMIC DNA]</scope>
    <source>
        <strain evidence="8 9">DSM 103923</strain>
    </source>
</reference>
<dbReference type="NCBIfam" id="TIGR01967">
    <property type="entry name" value="DEAH_box_HrpA"/>
    <property type="match status" value="1"/>
</dbReference>
<evidence type="ECO:0000313" key="8">
    <source>
        <dbReference type="EMBL" id="TCS70009.1"/>
    </source>
</evidence>
<dbReference type="GO" id="GO:0016787">
    <property type="term" value="F:hydrolase activity"/>
    <property type="evidence" value="ECO:0007669"/>
    <property type="project" value="UniProtKB-KW"/>
</dbReference>
<evidence type="ECO:0000256" key="1">
    <source>
        <dbReference type="ARBA" id="ARBA00022741"/>
    </source>
</evidence>
<feature type="domain" description="Helicase ATP-binding" evidence="6">
    <location>
        <begin position="25"/>
        <end position="188"/>
    </location>
</feature>
<dbReference type="InterPro" id="IPR003593">
    <property type="entry name" value="AAA+_ATPase"/>
</dbReference>
<dbReference type="InterPro" id="IPR001650">
    <property type="entry name" value="Helicase_C-like"/>
</dbReference>
<dbReference type="Pfam" id="PF00270">
    <property type="entry name" value="DEAD"/>
    <property type="match status" value="1"/>
</dbReference>
<dbReference type="InterPro" id="IPR007502">
    <property type="entry name" value="Helicase-assoc_dom"/>
</dbReference>
<feature type="domain" description="Helicase C-terminal" evidence="7">
    <location>
        <begin position="236"/>
        <end position="407"/>
    </location>
</feature>
<dbReference type="GO" id="GO:0005524">
    <property type="term" value="F:ATP binding"/>
    <property type="evidence" value="ECO:0007669"/>
    <property type="project" value="UniProtKB-KW"/>
</dbReference>
<dbReference type="RefSeq" id="WP_232019110.1">
    <property type="nucleotide sequence ID" value="NZ_SLZY01000018.1"/>
</dbReference>
<evidence type="ECO:0000256" key="5">
    <source>
        <dbReference type="SAM" id="MobiDB-lite"/>
    </source>
</evidence>
<feature type="region of interest" description="Disordered" evidence="5">
    <location>
        <begin position="201"/>
        <end position="236"/>
    </location>
</feature>
<dbReference type="SMART" id="SM00847">
    <property type="entry name" value="HA2"/>
    <property type="match status" value="1"/>
</dbReference>
<keyword evidence="2" id="KW-0378">Hydrolase</keyword>
<evidence type="ECO:0000256" key="2">
    <source>
        <dbReference type="ARBA" id="ARBA00022801"/>
    </source>
</evidence>
<dbReference type="Gene3D" id="1.20.120.1080">
    <property type="match status" value="1"/>
</dbReference>
<evidence type="ECO:0000256" key="3">
    <source>
        <dbReference type="ARBA" id="ARBA00022806"/>
    </source>
</evidence>
<gene>
    <name evidence="8" type="ORF">EDC61_11823</name>
</gene>
<dbReference type="Proteomes" id="UP000295135">
    <property type="component" value="Unassembled WGS sequence"/>
</dbReference>
<dbReference type="InterPro" id="IPR027417">
    <property type="entry name" value="P-loop_NTPase"/>
</dbReference>
<dbReference type="EMBL" id="SLZY01000018">
    <property type="protein sequence ID" value="TCS70009.1"/>
    <property type="molecule type" value="Genomic_DNA"/>
</dbReference>
<organism evidence="8 9">
    <name type="scientific">Sulfuritortus calidifontis</name>
    <dbReference type="NCBI Taxonomy" id="1914471"/>
    <lineage>
        <taxon>Bacteria</taxon>
        <taxon>Pseudomonadati</taxon>
        <taxon>Pseudomonadota</taxon>
        <taxon>Betaproteobacteria</taxon>
        <taxon>Nitrosomonadales</taxon>
        <taxon>Thiobacillaceae</taxon>
        <taxon>Sulfuritortus</taxon>
    </lineage>
</organism>
<evidence type="ECO:0000256" key="4">
    <source>
        <dbReference type="ARBA" id="ARBA00022840"/>
    </source>
</evidence>
<dbReference type="InterPro" id="IPR024590">
    <property type="entry name" value="HrpA_C"/>
</dbReference>
<name>A0A4R3JS68_9PROT</name>
<dbReference type="PROSITE" id="PS51194">
    <property type="entry name" value="HELICASE_CTER"/>
    <property type="match status" value="1"/>
</dbReference>
<dbReference type="SMART" id="SM00490">
    <property type="entry name" value="HELICc"/>
    <property type="match status" value="1"/>
</dbReference>
<dbReference type="AlphaFoldDB" id="A0A4R3JS68"/>
<dbReference type="GO" id="GO:0003724">
    <property type="term" value="F:RNA helicase activity"/>
    <property type="evidence" value="ECO:0007669"/>
    <property type="project" value="InterPro"/>
</dbReference>
<protein>
    <submittedName>
        <fullName evidence="8">ATP-dependent helicase HrpA</fullName>
    </submittedName>
</protein>
<dbReference type="CDD" id="cd18791">
    <property type="entry name" value="SF2_C_RHA"/>
    <property type="match status" value="1"/>
</dbReference>
<dbReference type="SUPFAM" id="SSF52540">
    <property type="entry name" value="P-loop containing nucleoside triphosphate hydrolases"/>
    <property type="match status" value="1"/>
</dbReference>
<dbReference type="Pfam" id="PF11898">
    <property type="entry name" value="DUF3418"/>
    <property type="match status" value="1"/>
</dbReference>
<dbReference type="GO" id="GO:0003723">
    <property type="term" value="F:RNA binding"/>
    <property type="evidence" value="ECO:0007669"/>
    <property type="project" value="TreeGrafter"/>
</dbReference>
<dbReference type="Pfam" id="PF07717">
    <property type="entry name" value="OB_NTP_bind"/>
    <property type="match status" value="1"/>
</dbReference>
<dbReference type="InterPro" id="IPR048333">
    <property type="entry name" value="HA2_WH"/>
</dbReference>
<keyword evidence="3 8" id="KW-0347">Helicase</keyword>
<proteinExistence type="predicted"/>
<dbReference type="Pfam" id="PF04408">
    <property type="entry name" value="WHD_HA2"/>
    <property type="match status" value="1"/>
</dbReference>
<dbReference type="InterPro" id="IPR011709">
    <property type="entry name" value="DEAD-box_helicase_OB_fold"/>
</dbReference>
<dbReference type="Gene3D" id="3.40.50.300">
    <property type="entry name" value="P-loop containing nucleotide triphosphate hydrolases"/>
    <property type="match status" value="2"/>
</dbReference>
<evidence type="ECO:0000259" key="7">
    <source>
        <dbReference type="PROSITE" id="PS51194"/>
    </source>
</evidence>
<keyword evidence="4" id="KW-0067">ATP-binding</keyword>
<dbReference type="InterPro" id="IPR014001">
    <property type="entry name" value="Helicase_ATP-bd"/>
</dbReference>
<dbReference type="InterPro" id="IPR011545">
    <property type="entry name" value="DEAD/DEAH_box_helicase_dom"/>
</dbReference>